<organism evidence="1 2">
    <name type="scientific">Paxillus rubicundulus Ve08.2h10</name>
    <dbReference type="NCBI Taxonomy" id="930991"/>
    <lineage>
        <taxon>Eukaryota</taxon>
        <taxon>Fungi</taxon>
        <taxon>Dikarya</taxon>
        <taxon>Basidiomycota</taxon>
        <taxon>Agaricomycotina</taxon>
        <taxon>Agaricomycetes</taxon>
        <taxon>Agaricomycetidae</taxon>
        <taxon>Boletales</taxon>
        <taxon>Paxilineae</taxon>
        <taxon>Paxillaceae</taxon>
        <taxon>Paxillus</taxon>
    </lineage>
</organism>
<dbReference type="HOGENOM" id="CLU_2819562_0_0_1"/>
<name>A0A0D0CQQ9_9AGAM</name>
<accession>A0A0D0CQQ9</accession>
<protein>
    <submittedName>
        <fullName evidence="1">Uncharacterized protein</fullName>
    </submittedName>
</protein>
<feature type="non-terminal residue" evidence="1">
    <location>
        <position position="1"/>
    </location>
</feature>
<sequence>GHKPYPWQLDCAEALVLGIYCIVLAGTGFRKTLPFTIPFLASQQDYYSNTVEKVIMHNVIVHKFNNA</sequence>
<dbReference type="InParanoid" id="A0A0D0CQQ9"/>
<keyword evidence="2" id="KW-1185">Reference proteome</keyword>
<reference evidence="1 2" key="1">
    <citation type="submission" date="2014-04" db="EMBL/GenBank/DDBJ databases">
        <authorList>
            <consortium name="DOE Joint Genome Institute"/>
            <person name="Kuo A."/>
            <person name="Kohler A."/>
            <person name="Jargeat P."/>
            <person name="Nagy L.G."/>
            <person name="Floudas D."/>
            <person name="Copeland A."/>
            <person name="Barry K.W."/>
            <person name="Cichocki N."/>
            <person name="Veneault-Fourrey C."/>
            <person name="LaButti K."/>
            <person name="Lindquist E.A."/>
            <person name="Lipzen A."/>
            <person name="Lundell T."/>
            <person name="Morin E."/>
            <person name="Murat C."/>
            <person name="Sun H."/>
            <person name="Tunlid A."/>
            <person name="Henrissat B."/>
            <person name="Grigoriev I.V."/>
            <person name="Hibbett D.S."/>
            <person name="Martin F."/>
            <person name="Nordberg H.P."/>
            <person name="Cantor M.N."/>
            <person name="Hua S.X."/>
        </authorList>
    </citation>
    <scope>NUCLEOTIDE SEQUENCE [LARGE SCALE GENOMIC DNA]</scope>
    <source>
        <strain evidence="1 2">Ve08.2h10</strain>
    </source>
</reference>
<proteinExistence type="predicted"/>
<dbReference type="AlphaFoldDB" id="A0A0D0CQQ9"/>
<dbReference type="EMBL" id="KN826868">
    <property type="protein sequence ID" value="KIK77703.1"/>
    <property type="molecule type" value="Genomic_DNA"/>
</dbReference>
<dbReference type="Proteomes" id="UP000054538">
    <property type="component" value="Unassembled WGS sequence"/>
</dbReference>
<dbReference type="OrthoDB" id="2499463at2759"/>
<evidence type="ECO:0000313" key="1">
    <source>
        <dbReference type="EMBL" id="KIK77703.1"/>
    </source>
</evidence>
<gene>
    <name evidence="1" type="ORF">PAXRUDRAFT_165990</name>
</gene>
<evidence type="ECO:0000313" key="2">
    <source>
        <dbReference type="Proteomes" id="UP000054538"/>
    </source>
</evidence>
<reference evidence="2" key="2">
    <citation type="submission" date="2015-01" db="EMBL/GenBank/DDBJ databases">
        <title>Evolutionary Origins and Diversification of the Mycorrhizal Mutualists.</title>
        <authorList>
            <consortium name="DOE Joint Genome Institute"/>
            <consortium name="Mycorrhizal Genomics Consortium"/>
            <person name="Kohler A."/>
            <person name="Kuo A."/>
            <person name="Nagy L.G."/>
            <person name="Floudas D."/>
            <person name="Copeland A."/>
            <person name="Barry K.W."/>
            <person name="Cichocki N."/>
            <person name="Veneault-Fourrey C."/>
            <person name="LaButti K."/>
            <person name="Lindquist E.A."/>
            <person name="Lipzen A."/>
            <person name="Lundell T."/>
            <person name="Morin E."/>
            <person name="Murat C."/>
            <person name="Riley R."/>
            <person name="Ohm R."/>
            <person name="Sun H."/>
            <person name="Tunlid A."/>
            <person name="Henrissat B."/>
            <person name="Grigoriev I.V."/>
            <person name="Hibbett D.S."/>
            <person name="Martin F."/>
        </authorList>
    </citation>
    <scope>NUCLEOTIDE SEQUENCE [LARGE SCALE GENOMIC DNA]</scope>
    <source>
        <strain evidence="2">Ve08.2h10</strain>
    </source>
</reference>